<protein>
    <submittedName>
        <fullName evidence="1">Uncharacterized protein</fullName>
    </submittedName>
</protein>
<evidence type="ECO:0000313" key="2">
    <source>
        <dbReference type="Proteomes" id="UP000013964"/>
    </source>
</evidence>
<dbReference type="KEGG" id="scr:SCHRY_v1c03110"/>
<dbReference type="Proteomes" id="UP000013964">
    <property type="component" value="Chromosome"/>
</dbReference>
<proteinExistence type="predicted"/>
<keyword evidence="2" id="KW-1185">Reference proteome</keyword>
<organism evidence="1 2">
    <name type="scientific">Spiroplasma chrysopicola DF-1</name>
    <dbReference type="NCBI Taxonomy" id="1276227"/>
    <lineage>
        <taxon>Bacteria</taxon>
        <taxon>Bacillati</taxon>
        <taxon>Mycoplasmatota</taxon>
        <taxon>Mollicutes</taxon>
        <taxon>Entomoplasmatales</taxon>
        <taxon>Spiroplasmataceae</taxon>
        <taxon>Spiroplasma</taxon>
    </lineage>
</organism>
<evidence type="ECO:0000313" key="1">
    <source>
        <dbReference type="EMBL" id="AGM24896.1"/>
    </source>
</evidence>
<accession>R4UHU4</accession>
<dbReference type="EMBL" id="CP005077">
    <property type="protein sequence ID" value="AGM24896.1"/>
    <property type="molecule type" value="Genomic_DNA"/>
</dbReference>
<dbReference type="OrthoDB" id="389900at2"/>
<dbReference type="PATRIC" id="fig|1276227.3.peg.310"/>
<name>R4UHU4_9MOLU</name>
<dbReference type="HOGENOM" id="CLU_1184457_0_0_14"/>
<gene>
    <name evidence="1" type="ORF">SCHRY_v1c03110</name>
</gene>
<dbReference type="STRING" id="1276227.SCHRY_v1c03110"/>
<reference evidence="1 2" key="1">
    <citation type="journal article" date="2013" name="Genome Biol. Evol.">
        <title>Complete genomes of two dipteran-associated spiroplasmas provided insights into the origin, dynamics, and impacts of viral invasion in spiroplasma.</title>
        <authorList>
            <person name="Ku C."/>
            <person name="Lo W.S."/>
            <person name="Chen L.L."/>
            <person name="Kuo C.H."/>
        </authorList>
    </citation>
    <scope>NUCLEOTIDE SEQUENCE [LARGE SCALE GENOMIC DNA]</scope>
    <source>
        <strain evidence="1 2">DF-1</strain>
    </source>
</reference>
<sequence>MPSYYAEQILNMKKDKMKMSLAEKDKTIIINHFKHLVCAVKKDAVVIKHSKYGYEIFKSAIDDKYWTYAVTFTEPINAAKPVYKHHWVGNAFVGYGFETLAEALEKTTELMQRGPTANIHFRDYLASWDEQEDRIYLDWEEKEFTYEEYNKFQKWFAKNKVKIMAKQVGVKDAEDYNKEKEHQKTGLAVLLGKMQDPPRRPRAMAVMIRPTAKNKTAWHDPKLKKYIIGFMYVE</sequence>
<dbReference type="AlphaFoldDB" id="R4UHU4"/>
<dbReference type="RefSeq" id="WP_016338722.1">
    <property type="nucleotide sequence ID" value="NC_021280.1"/>
</dbReference>